<comment type="caution">
    <text evidence="10">The sequence shown here is derived from an EMBL/GenBank/DDBJ whole genome shotgun (WGS) entry which is preliminary data.</text>
</comment>
<dbReference type="GO" id="GO:0005829">
    <property type="term" value="C:cytosol"/>
    <property type="evidence" value="ECO:0007669"/>
    <property type="project" value="TreeGrafter"/>
</dbReference>
<dbReference type="AlphaFoldDB" id="A0AA42SYE6"/>
<dbReference type="EMBL" id="JAOBYN010000051">
    <property type="protein sequence ID" value="MDH1057392.1"/>
    <property type="molecule type" value="Genomic_DNA"/>
</dbReference>
<evidence type="ECO:0000259" key="9">
    <source>
        <dbReference type="PROSITE" id="PS50162"/>
    </source>
</evidence>
<gene>
    <name evidence="10" type="ORF">N5C05_21905</name>
</gene>
<evidence type="ECO:0000256" key="6">
    <source>
        <dbReference type="ARBA" id="ARBA00023125"/>
    </source>
</evidence>
<sequence>MNDMRKKGLAAALSAVEKQLGKAPIRYTTSDGSVKRPLVYSTGSLSLDIATECGGLPAGRFVEIYGGESSGKTTLCLQAIAH</sequence>
<evidence type="ECO:0000256" key="3">
    <source>
        <dbReference type="ARBA" id="ARBA00022741"/>
    </source>
</evidence>
<evidence type="ECO:0000256" key="8">
    <source>
        <dbReference type="ARBA" id="ARBA00023204"/>
    </source>
</evidence>
<protein>
    <recommendedName>
        <fullName evidence="2">Protein RecA</fullName>
    </recommendedName>
</protein>
<comment type="similarity">
    <text evidence="1">Belongs to the RecA family.</text>
</comment>
<dbReference type="Proteomes" id="UP001158730">
    <property type="component" value="Unassembled WGS sequence"/>
</dbReference>
<reference evidence="10" key="1">
    <citation type="submission" date="2022-09" db="EMBL/GenBank/DDBJ databases">
        <title>Intensive care unit water sources are persistently colonized with multi-drug resistant bacteria and are the site of extensive horizontal gene transfer of antibiotic resistance genes.</title>
        <authorList>
            <person name="Diorio-Toth L."/>
        </authorList>
    </citation>
    <scope>NUCLEOTIDE SEQUENCE</scope>
    <source>
        <strain evidence="10">GD03990</strain>
    </source>
</reference>
<dbReference type="PANTHER" id="PTHR45900">
    <property type="entry name" value="RECA"/>
    <property type="match status" value="1"/>
</dbReference>
<dbReference type="Gene3D" id="3.40.50.300">
    <property type="entry name" value="P-loop containing nucleotide triphosphate hydrolases"/>
    <property type="match status" value="1"/>
</dbReference>
<keyword evidence="4" id="KW-0227">DNA damage</keyword>
<dbReference type="GO" id="GO:0140664">
    <property type="term" value="F:ATP-dependent DNA damage sensor activity"/>
    <property type="evidence" value="ECO:0007669"/>
    <property type="project" value="InterPro"/>
</dbReference>
<dbReference type="PROSITE" id="PS50162">
    <property type="entry name" value="RECA_2"/>
    <property type="match status" value="1"/>
</dbReference>
<proteinExistence type="inferred from homology"/>
<dbReference type="InterPro" id="IPR013765">
    <property type="entry name" value="DNA_recomb/repair_RecA"/>
</dbReference>
<name>A0AA42SYE6_AQUAC</name>
<evidence type="ECO:0000256" key="5">
    <source>
        <dbReference type="ARBA" id="ARBA00022840"/>
    </source>
</evidence>
<evidence type="ECO:0000256" key="7">
    <source>
        <dbReference type="ARBA" id="ARBA00023172"/>
    </source>
</evidence>
<accession>A0AA42SYE6</accession>
<dbReference type="SUPFAM" id="SSF52540">
    <property type="entry name" value="P-loop containing nucleoside triphosphate hydrolases"/>
    <property type="match status" value="1"/>
</dbReference>
<feature type="domain" description="RecA family profile 1" evidence="9">
    <location>
        <begin position="36"/>
        <end position="82"/>
    </location>
</feature>
<dbReference type="InterPro" id="IPR020588">
    <property type="entry name" value="RecA_ATP-bd"/>
</dbReference>
<evidence type="ECO:0000256" key="1">
    <source>
        <dbReference type="ARBA" id="ARBA00009391"/>
    </source>
</evidence>
<dbReference type="GO" id="GO:0003697">
    <property type="term" value="F:single-stranded DNA binding"/>
    <property type="evidence" value="ECO:0007669"/>
    <property type="project" value="InterPro"/>
</dbReference>
<keyword evidence="7" id="KW-0233">DNA recombination</keyword>
<evidence type="ECO:0000256" key="4">
    <source>
        <dbReference type="ARBA" id="ARBA00022763"/>
    </source>
</evidence>
<evidence type="ECO:0000313" key="10">
    <source>
        <dbReference type="EMBL" id="MDH1057392.1"/>
    </source>
</evidence>
<dbReference type="Pfam" id="PF00154">
    <property type="entry name" value="RecA_N"/>
    <property type="match status" value="1"/>
</dbReference>
<dbReference type="GO" id="GO:0006310">
    <property type="term" value="P:DNA recombination"/>
    <property type="evidence" value="ECO:0007669"/>
    <property type="project" value="UniProtKB-KW"/>
</dbReference>
<keyword evidence="8" id="KW-0234">DNA repair</keyword>
<keyword evidence="5" id="KW-0067">ATP-binding</keyword>
<dbReference type="GO" id="GO:0006281">
    <property type="term" value="P:DNA repair"/>
    <property type="evidence" value="ECO:0007669"/>
    <property type="project" value="UniProtKB-KW"/>
</dbReference>
<evidence type="ECO:0000256" key="2">
    <source>
        <dbReference type="ARBA" id="ARBA00015553"/>
    </source>
</evidence>
<dbReference type="InterPro" id="IPR027417">
    <property type="entry name" value="P-loop_NTPase"/>
</dbReference>
<organism evidence="10 11">
    <name type="scientific">Aquipseudomonas alcaligenes</name>
    <name type="common">Pseudomonas alcaligenes</name>
    <dbReference type="NCBI Taxonomy" id="43263"/>
    <lineage>
        <taxon>Bacteria</taxon>
        <taxon>Pseudomonadati</taxon>
        <taxon>Pseudomonadota</taxon>
        <taxon>Gammaproteobacteria</taxon>
        <taxon>Pseudomonadales</taxon>
        <taxon>Pseudomonadaceae</taxon>
        <taxon>Aquipseudomonas</taxon>
    </lineage>
</organism>
<feature type="non-terminal residue" evidence="10">
    <location>
        <position position="82"/>
    </location>
</feature>
<evidence type="ECO:0000313" key="11">
    <source>
        <dbReference type="Proteomes" id="UP001158730"/>
    </source>
</evidence>
<keyword evidence="3" id="KW-0547">Nucleotide-binding</keyword>
<keyword evidence="6" id="KW-0238">DNA-binding</keyword>
<dbReference type="InterPro" id="IPR049428">
    <property type="entry name" value="RecA-like_N"/>
</dbReference>
<dbReference type="GO" id="GO:0005524">
    <property type="term" value="F:ATP binding"/>
    <property type="evidence" value="ECO:0007669"/>
    <property type="project" value="UniProtKB-KW"/>
</dbReference>
<dbReference type="PANTHER" id="PTHR45900:SF1">
    <property type="entry name" value="MITOCHONDRIAL DNA REPAIR PROTEIN RECA HOMOLOG-RELATED"/>
    <property type="match status" value="1"/>
</dbReference>